<dbReference type="EMBL" id="JWZT01002884">
    <property type="protein sequence ID" value="KII68227.1"/>
    <property type="molecule type" value="Genomic_DNA"/>
</dbReference>
<dbReference type="Proteomes" id="UP000031668">
    <property type="component" value="Unassembled WGS sequence"/>
</dbReference>
<protein>
    <submittedName>
        <fullName evidence="1">Uncharacterized protein</fullName>
    </submittedName>
</protein>
<name>A0A0C2N2X5_THEKT</name>
<dbReference type="AlphaFoldDB" id="A0A0C2N2X5"/>
<accession>A0A0C2N2X5</accession>
<reference evidence="1 2" key="1">
    <citation type="journal article" date="2014" name="Genome Biol. Evol.">
        <title>The genome of the myxosporean Thelohanellus kitauei shows adaptations to nutrient acquisition within its fish host.</title>
        <authorList>
            <person name="Yang Y."/>
            <person name="Xiong J."/>
            <person name="Zhou Z."/>
            <person name="Huo F."/>
            <person name="Miao W."/>
            <person name="Ran C."/>
            <person name="Liu Y."/>
            <person name="Zhang J."/>
            <person name="Feng J."/>
            <person name="Wang M."/>
            <person name="Wang M."/>
            <person name="Wang L."/>
            <person name="Yao B."/>
        </authorList>
    </citation>
    <scope>NUCLEOTIDE SEQUENCE [LARGE SCALE GENOMIC DNA]</scope>
    <source>
        <strain evidence="1">Wuqing</strain>
    </source>
</reference>
<gene>
    <name evidence="1" type="ORF">RF11_07779</name>
</gene>
<organism evidence="1 2">
    <name type="scientific">Thelohanellus kitauei</name>
    <name type="common">Myxosporean</name>
    <dbReference type="NCBI Taxonomy" id="669202"/>
    <lineage>
        <taxon>Eukaryota</taxon>
        <taxon>Metazoa</taxon>
        <taxon>Cnidaria</taxon>
        <taxon>Myxozoa</taxon>
        <taxon>Myxosporea</taxon>
        <taxon>Bivalvulida</taxon>
        <taxon>Platysporina</taxon>
        <taxon>Myxobolidae</taxon>
        <taxon>Thelohanellus</taxon>
    </lineage>
</organism>
<keyword evidence="2" id="KW-1185">Reference proteome</keyword>
<sequence>MSSVKIDTIIDLSWNQIAANFYKNKFLTFIPNRDYLRSAEPDTISAGKTEKVYNFIGSSINDRINYCICAGPVEGIHFHIGLVEGSAIESGHKFPHVSVTEFNELIHSFSENSVSYESEPSNEKSKSFSSLRAAEIDQCRLRVHGYCLGTLPNLCKCGRPVIAKLKIE</sequence>
<proteinExistence type="predicted"/>
<comment type="caution">
    <text evidence="1">The sequence shown here is derived from an EMBL/GenBank/DDBJ whole genome shotgun (WGS) entry which is preliminary data.</text>
</comment>
<evidence type="ECO:0000313" key="2">
    <source>
        <dbReference type="Proteomes" id="UP000031668"/>
    </source>
</evidence>
<evidence type="ECO:0000313" key="1">
    <source>
        <dbReference type="EMBL" id="KII68227.1"/>
    </source>
</evidence>